<sequence>MNNGEQDQIIADIATQNLDYDYKLKELNAENWKEKTAQYKIYNEPQLDIKEKELCKECKYLYNVNELKTRLCLDCYKELKTECKSCKQPTPKEYLKNDELTVETEEFNFEKIERTEIEQIKQEIKDLQKMVLNQDKNIKYLTKAIKIHQEINNSLHQDNLELKRKFE</sequence>
<dbReference type="Proteomes" id="UP000789920">
    <property type="component" value="Unassembled WGS sequence"/>
</dbReference>
<keyword evidence="2" id="KW-1185">Reference proteome</keyword>
<evidence type="ECO:0000313" key="2">
    <source>
        <dbReference type="Proteomes" id="UP000789920"/>
    </source>
</evidence>
<accession>A0ACA9LS23</accession>
<gene>
    <name evidence="1" type="ORF">RPERSI_LOCUS3763</name>
</gene>
<organism evidence="1 2">
    <name type="scientific">Racocetra persica</name>
    <dbReference type="NCBI Taxonomy" id="160502"/>
    <lineage>
        <taxon>Eukaryota</taxon>
        <taxon>Fungi</taxon>
        <taxon>Fungi incertae sedis</taxon>
        <taxon>Mucoromycota</taxon>
        <taxon>Glomeromycotina</taxon>
        <taxon>Glomeromycetes</taxon>
        <taxon>Diversisporales</taxon>
        <taxon>Gigasporaceae</taxon>
        <taxon>Racocetra</taxon>
    </lineage>
</organism>
<dbReference type="EMBL" id="CAJVQC010004868">
    <property type="protein sequence ID" value="CAG8546205.1"/>
    <property type="molecule type" value="Genomic_DNA"/>
</dbReference>
<comment type="caution">
    <text evidence="1">The sequence shown here is derived from an EMBL/GenBank/DDBJ whole genome shotgun (WGS) entry which is preliminary data.</text>
</comment>
<name>A0ACA9LS23_9GLOM</name>
<reference evidence="1" key="1">
    <citation type="submission" date="2021-06" db="EMBL/GenBank/DDBJ databases">
        <authorList>
            <person name="Kallberg Y."/>
            <person name="Tangrot J."/>
            <person name="Rosling A."/>
        </authorList>
    </citation>
    <scope>NUCLEOTIDE SEQUENCE</scope>
    <source>
        <strain evidence="1">MA461A</strain>
    </source>
</reference>
<evidence type="ECO:0000313" key="1">
    <source>
        <dbReference type="EMBL" id="CAG8546205.1"/>
    </source>
</evidence>
<proteinExistence type="predicted"/>
<protein>
    <submittedName>
        <fullName evidence="1">9838_t:CDS:1</fullName>
    </submittedName>
</protein>